<protein>
    <submittedName>
        <fullName evidence="2">DegT/DnrJ/EryC1/StrS aminotransferase</fullName>
    </submittedName>
</protein>
<dbReference type="Proteomes" id="UP000034176">
    <property type="component" value="Unassembled WGS sequence"/>
</dbReference>
<dbReference type="STRING" id="1618434.UR52_C0019G0002"/>
<dbReference type="PANTHER" id="PTHR30244">
    <property type="entry name" value="TRANSAMINASE"/>
    <property type="match status" value="1"/>
</dbReference>
<gene>
    <name evidence="2" type="ORF">UR52_C0019G0002</name>
</gene>
<dbReference type="InterPro" id="IPR000653">
    <property type="entry name" value="DegT/StrS_aminotransferase"/>
</dbReference>
<evidence type="ECO:0000313" key="3">
    <source>
        <dbReference type="Proteomes" id="UP000034176"/>
    </source>
</evidence>
<dbReference type="Pfam" id="PF01041">
    <property type="entry name" value="DegT_DnrJ_EryC1"/>
    <property type="match status" value="1"/>
</dbReference>
<dbReference type="InterPro" id="IPR015421">
    <property type="entry name" value="PyrdxlP-dep_Trfase_major"/>
</dbReference>
<sequence>MKNSKMQIGVGDVPITPLAYKYINQVLKSRRITYGKFIQAFEKEIAKLHAVKYAIFCNSGTSALQVALHALKKKYGWKNNDEVIVPAITFVATVNIVLQNNMRPIFTDVTSHDYMLDPQLLESAITPKTRAIIPVHIGGLPADMTPIMKIAKKYNLKIIEDSCETMFAKYNGQPVGSFGDFSCFSTYAAHTLVTGVGGFVCTSDSNLAIIAKSLLNHGRDGIYIGIDDDLGKKGKALFKVVDKRFSFIDVGYSYRATEFEGALGLAQLKDWKKLISARQANAKYLTHNLNDLSKFLQLPQIRKGSEHIFMFYPIMIKDKRIKRTELVFFLEDNGIETRYLLPLLNQPVYKNMWGNIEDKFPAAKNISRNGFYIGSHPGITQTELRYIVDKFHEFFKKYQ</sequence>
<dbReference type="Gene3D" id="3.90.1150.10">
    <property type="entry name" value="Aspartate Aminotransferase, domain 1"/>
    <property type="match status" value="1"/>
</dbReference>
<name>A0A0G0B444_9BACT</name>
<dbReference type="AlphaFoldDB" id="A0A0G0B444"/>
<keyword evidence="1" id="KW-0663">Pyridoxal phosphate</keyword>
<dbReference type="GO" id="GO:0008483">
    <property type="term" value="F:transaminase activity"/>
    <property type="evidence" value="ECO:0007669"/>
    <property type="project" value="UniProtKB-KW"/>
</dbReference>
<dbReference type="SUPFAM" id="SSF53383">
    <property type="entry name" value="PLP-dependent transferases"/>
    <property type="match status" value="1"/>
</dbReference>
<proteinExistence type="inferred from homology"/>
<dbReference type="PANTHER" id="PTHR30244:SF34">
    <property type="entry name" value="DTDP-4-AMINO-4,6-DIDEOXYGALACTOSE TRANSAMINASE"/>
    <property type="match status" value="1"/>
</dbReference>
<keyword evidence="2" id="KW-0032">Aminotransferase</keyword>
<dbReference type="PATRIC" id="fig|1618434.3.peg.500"/>
<dbReference type="EMBL" id="LBPN01000019">
    <property type="protein sequence ID" value="KKP58456.1"/>
    <property type="molecule type" value="Genomic_DNA"/>
</dbReference>
<evidence type="ECO:0000256" key="1">
    <source>
        <dbReference type="RuleBase" id="RU004508"/>
    </source>
</evidence>
<comment type="similarity">
    <text evidence="1">Belongs to the DegT/DnrJ/EryC1 family.</text>
</comment>
<dbReference type="InterPro" id="IPR015424">
    <property type="entry name" value="PyrdxlP-dep_Trfase"/>
</dbReference>
<organism evidence="2 3">
    <name type="scientific">Candidatus Gottesmanbacteria bacterium GW2011_GWA1_34_13</name>
    <dbReference type="NCBI Taxonomy" id="1618434"/>
    <lineage>
        <taxon>Bacteria</taxon>
        <taxon>Candidatus Gottesmaniibacteriota</taxon>
    </lineage>
</organism>
<dbReference type="InterPro" id="IPR015422">
    <property type="entry name" value="PyrdxlP-dep_Trfase_small"/>
</dbReference>
<dbReference type="GO" id="GO:0030170">
    <property type="term" value="F:pyridoxal phosphate binding"/>
    <property type="evidence" value="ECO:0007669"/>
    <property type="project" value="TreeGrafter"/>
</dbReference>
<dbReference type="PIRSF" id="PIRSF000390">
    <property type="entry name" value="PLP_StrS"/>
    <property type="match status" value="1"/>
</dbReference>
<dbReference type="GO" id="GO:0000271">
    <property type="term" value="P:polysaccharide biosynthetic process"/>
    <property type="evidence" value="ECO:0007669"/>
    <property type="project" value="TreeGrafter"/>
</dbReference>
<evidence type="ECO:0000313" key="2">
    <source>
        <dbReference type="EMBL" id="KKP58456.1"/>
    </source>
</evidence>
<comment type="caution">
    <text evidence="2">The sequence shown here is derived from an EMBL/GenBank/DDBJ whole genome shotgun (WGS) entry which is preliminary data.</text>
</comment>
<dbReference type="Gene3D" id="3.40.640.10">
    <property type="entry name" value="Type I PLP-dependent aspartate aminotransferase-like (Major domain)"/>
    <property type="match status" value="1"/>
</dbReference>
<accession>A0A0G0B444</accession>
<reference evidence="2 3" key="1">
    <citation type="journal article" date="2015" name="Nature">
        <title>rRNA introns, odd ribosomes, and small enigmatic genomes across a large radiation of phyla.</title>
        <authorList>
            <person name="Brown C.T."/>
            <person name="Hug L.A."/>
            <person name="Thomas B.C."/>
            <person name="Sharon I."/>
            <person name="Castelle C.J."/>
            <person name="Singh A."/>
            <person name="Wilkins M.J."/>
            <person name="Williams K.H."/>
            <person name="Banfield J.F."/>
        </authorList>
    </citation>
    <scope>NUCLEOTIDE SEQUENCE [LARGE SCALE GENOMIC DNA]</scope>
</reference>
<dbReference type="CDD" id="cd00616">
    <property type="entry name" value="AHBA_syn"/>
    <property type="match status" value="1"/>
</dbReference>
<keyword evidence="2" id="KW-0808">Transferase</keyword>